<dbReference type="Proteomes" id="UP000036520">
    <property type="component" value="Chromosome"/>
</dbReference>
<sequence length="69" mass="7524">MKSQKKLLMAHLFALVSLLVILAVANLLNLNISLSGGVTLLHVLMVVVPQLGFGYLFYNGLKTEKKVLS</sequence>
<keyword evidence="1" id="KW-0472">Membrane</keyword>
<feature type="transmembrane region" description="Helical" evidence="1">
    <location>
        <begin position="7"/>
        <end position="28"/>
    </location>
</feature>
<evidence type="ECO:0008006" key="4">
    <source>
        <dbReference type="Google" id="ProtNLM"/>
    </source>
</evidence>
<keyword evidence="1" id="KW-0812">Transmembrane</keyword>
<evidence type="ECO:0000256" key="1">
    <source>
        <dbReference type="SAM" id="Phobius"/>
    </source>
</evidence>
<gene>
    <name evidence="2" type="ORF">CA2015_0451</name>
</gene>
<feature type="transmembrane region" description="Helical" evidence="1">
    <location>
        <begin position="40"/>
        <end position="58"/>
    </location>
</feature>
<reference evidence="2 3" key="1">
    <citation type="submission" date="2015-07" db="EMBL/GenBank/DDBJ databases">
        <authorList>
            <person name="Kim K.M."/>
        </authorList>
    </citation>
    <scope>NUCLEOTIDE SEQUENCE [LARGE SCALE GENOMIC DNA]</scope>
    <source>
        <strain evidence="2 3">KCTC 12363</strain>
    </source>
</reference>
<evidence type="ECO:0000313" key="3">
    <source>
        <dbReference type="Proteomes" id="UP000036520"/>
    </source>
</evidence>
<proteinExistence type="predicted"/>
<protein>
    <recommendedName>
        <fullName evidence="4">Transmembrane protein</fullName>
    </recommendedName>
</protein>
<keyword evidence="1" id="KW-1133">Transmembrane helix</keyword>
<accession>A0A0H4P663</accession>
<organism evidence="2 3">
    <name type="scientific">Cyclobacterium amurskyense</name>
    <dbReference type="NCBI Taxonomy" id="320787"/>
    <lineage>
        <taxon>Bacteria</taxon>
        <taxon>Pseudomonadati</taxon>
        <taxon>Bacteroidota</taxon>
        <taxon>Cytophagia</taxon>
        <taxon>Cytophagales</taxon>
        <taxon>Cyclobacteriaceae</taxon>
        <taxon>Cyclobacterium</taxon>
    </lineage>
</organism>
<dbReference type="KEGG" id="camu:CA2015_0451"/>
<name>A0A0H4P663_9BACT</name>
<keyword evidence="3" id="KW-1185">Reference proteome</keyword>
<dbReference type="RefSeq" id="WP_048640408.1">
    <property type="nucleotide sequence ID" value="NZ_CAXBGM010000077.1"/>
</dbReference>
<dbReference type="AlphaFoldDB" id="A0A0H4P663"/>
<evidence type="ECO:0000313" key="2">
    <source>
        <dbReference type="EMBL" id="AKP49921.1"/>
    </source>
</evidence>
<dbReference type="EMBL" id="CP012040">
    <property type="protein sequence ID" value="AKP49921.1"/>
    <property type="molecule type" value="Genomic_DNA"/>
</dbReference>
<dbReference type="OrthoDB" id="840403at2"/>